<protein>
    <submittedName>
        <fullName evidence="2">Uncharacterized protein</fullName>
    </submittedName>
</protein>
<organism evidence="2 3">
    <name type="scientific">Elysia crispata</name>
    <name type="common">lettuce slug</name>
    <dbReference type="NCBI Taxonomy" id="231223"/>
    <lineage>
        <taxon>Eukaryota</taxon>
        <taxon>Metazoa</taxon>
        <taxon>Spiralia</taxon>
        <taxon>Lophotrochozoa</taxon>
        <taxon>Mollusca</taxon>
        <taxon>Gastropoda</taxon>
        <taxon>Heterobranchia</taxon>
        <taxon>Euthyneura</taxon>
        <taxon>Panpulmonata</taxon>
        <taxon>Sacoglossa</taxon>
        <taxon>Placobranchoidea</taxon>
        <taxon>Plakobranchidae</taxon>
        <taxon>Elysia</taxon>
    </lineage>
</organism>
<feature type="signal peptide" evidence="1">
    <location>
        <begin position="1"/>
        <end position="30"/>
    </location>
</feature>
<evidence type="ECO:0000256" key="1">
    <source>
        <dbReference type="SAM" id="SignalP"/>
    </source>
</evidence>
<gene>
    <name evidence="2" type="ORF">RRG08_029625</name>
</gene>
<feature type="chain" id="PRO_5042044231" evidence="1">
    <location>
        <begin position="31"/>
        <end position="439"/>
    </location>
</feature>
<keyword evidence="3" id="KW-1185">Reference proteome</keyword>
<sequence length="439" mass="48965">MELCSLVSSLTFSVELLLLMGLCLCRTNLANPTYNAEVPDTDIEEAPGESWSTPSVNILSVERSPAPGGSKFSVSFAKNADVNSADLFTRVYDEMQIPRTPDSLTEEAPGVWLAEIIVNRDAPRASAPWVYIGNNDDYMVGLKLANFESRSASQDTINTPVLNVRPALEAVYEPGQDAEVTVSSPFIQFSTVARPFYTYFTGVDLLTNQFHFDFENVDLFNKTEREPLQHRLEQTVTILTSEHPVSGLMEVTMHGHQTGGSLVAEILVSKYIKVRPSNQTSYLPPGFLAFVERFRSPSSRDGKERFSCRNINTCKPMCRAVGESLSDLLVFQVLPDGAMMYVPPLHPPTLRDTYRSIYWHINNEDGSLREGDFLEYMCVAFDPSNQNVVSKSLDVWIAPALSVSEVSSRSHYEVEKSWQIVTTRSTENGRPCVKSNEGE</sequence>
<evidence type="ECO:0000313" key="2">
    <source>
        <dbReference type="EMBL" id="KAK3701153.1"/>
    </source>
</evidence>
<dbReference type="AlphaFoldDB" id="A0AAE0XP75"/>
<reference evidence="2" key="1">
    <citation type="journal article" date="2023" name="G3 (Bethesda)">
        <title>A reference genome for the long-term kleptoplast-retaining sea slug Elysia crispata morphotype clarki.</title>
        <authorList>
            <person name="Eastman K.E."/>
            <person name="Pendleton A.L."/>
            <person name="Shaikh M.A."/>
            <person name="Suttiyut T."/>
            <person name="Ogas R."/>
            <person name="Tomko P."/>
            <person name="Gavelis G."/>
            <person name="Widhalm J.R."/>
            <person name="Wisecaver J.H."/>
        </authorList>
    </citation>
    <scope>NUCLEOTIDE SEQUENCE</scope>
    <source>
        <strain evidence="2">ECLA1</strain>
    </source>
</reference>
<evidence type="ECO:0000313" key="3">
    <source>
        <dbReference type="Proteomes" id="UP001283361"/>
    </source>
</evidence>
<name>A0AAE0XP75_9GAST</name>
<dbReference type="Proteomes" id="UP001283361">
    <property type="component" value="Unassembled WGS sequence"/>
</dbReference>
<comment type="caution">
    <text evidence="2">The sequence shown here is derived from an EMBL/GenBank/DDBJ whole genome shotgun (WGS) entry which is preliminary data.</text>
</comment>
<dbReference type="EMBL" id="JAWDGP010007897">
    <property type="protein sequence ID" value="KAK3701153.1"/>
    <property type="molecule type" value="Genomic_DNA"/>
</dbReference>
<accession>A0AAE0XP75</accession>
<keyword evidence="1" id="KW-0732">Signal</keyword>
<proteinExistence type="predicted"/>